<keyword evidence="1" id="KW-0732">Signal</keyword>
<evidence type="ECO:0000256" key="1">
    <source>
        <dbReference type="SAM" id="SignalP"/>
    </source>
</evidence>
<evidence type="ECO:0008006" key="4">
    <source>
        <dbReference type="Google" id="ProtNLM"/>
    </source>
</evidence>
<protein>
    <recommendedName>
        <fullName evidence="4">LptD C-terminal domain-containing protein</fullName>
    </recommendedName>
</protein>
<proteinExistence type="predicted"/>
<organism evidence="2 3">
    <name type="scientific">Candidatus Raymondbacteria bacterium RIFOXYD12_FULL_49_13</name>
    <dbReference type="NCBI Taxonomy" id="1817890"/>
    <lineage>
        <taxon>Bacteria</taxon>
        <taxon>Raymondiibacteriota</taxon>
    </lineage>
</organism>
<sequence>MKPLMVLGAICATLCHAQLPYPNIPQNPSLPVFQDTSHTVFKPLFEQGMTYRKFVAAAGLAQNISNQWTAKQDFELILTPALNSDVISGKTTGAFQCFRPVKPGMTAGGLVFATAAGTRTTTDTAFYWDQESDFERIGGLFEYIKDQHFGLALKTGLQTNRTVMRTAYDRQYGLFYTLQATMDSANPLLTGFVFDGIDSAHYVPDNRSLFHSYRFGGVRTLSATDSFAVAAAYTRASNQSVLYPKIDKTGLGITLRLHNGFKGMFTTDAVTDINRSYMEYPGNSLKDRRISDLFAGIRPAAAYKSFFSSMIGSVLRRQSDFAYNNPLKKYPSSEESVAANKQLLNETLQEITFSWLAGYTYYRGYAISFRRYQDIRRFNYEYSFYESRAATDSTYNHDTRDIIDDNDTLSICFPAADTGKLVLSRSSRLENYLDASRSSGNHLGTTYQAELSHCVKSGSWINATSALLLKVTEDSSLYGAAGTSPHRFDRRSQASSYIDLNMVPGFTGLRDSLLLDGLYAVNESGDMRYPDGRRLFSKQTTFHERSIRAGVMKRFQNNVSVGTTYYHQQNMDDASENRSIYRELVFFGGYSRERVSVSAKIKSIRSTFNDMTTSDYWYINLSAGLEL</sequence>
<feature type="chain" id="PRO_5009528367" description="LptD C-terminal domain-containing protein" evidence="1">
    <location>
        <begin position="18"/>
        <end position="627"/>
    </location>
</feature>
<feature type="signal peptide" evidence="1">
    <location>
        <begin position="1"/>
        <end position="17"/>
    </location>
</feature>
<reference evidence="2 3" key="1">
    <citation type="journal article" date="2016" name="Nat. Commun.">
        <title>Thousands of microbial genomes shed light on interconnected biogeochemical processes in an aquifer system.</title>
        <authorList>
            <person name="Anantharaman K."/>
            <person name="Brown C.T."/>
            <person name="Hug L.A."/>
            <person name="Sharon I."/>
            <person name="Castelle C.J."/>
            <person name="Probst A.J."/>
            <person name="Thomas B.C."/>
            <person name="Singh A."/>
            <person name="Wilkins M.J."/>
            <person name="Karaoz U."/>
            <person name="Brodie E.L."/>
            <person name="Williams K.H."/>
            <person name="Hubbard S.S."/>
            <person name="Banfield J.F."/>
        </authorList>
    </citation>
    <scope>NUCLEOTIDE SEQUENCE [LARGE SCALE GENOMIC DNA]</scope>
</reference>
<comment type="caution">
    <text evidence="2">The sequence shown here is derived from an EMBL/GenBank/DDBJ whole genome shotgun (WGS) entry which is preliminary data.</text>
</comment>
<name>A0A1F7F3L9_UNCRA</name>
<evidence type="ECO:0000313" key="3">
    <source>
        <dbReference type="Proteomes" id="UP000179243"/>
    </source>
</evidence>
<dbReference type="Proteomes" id="UP000179243">
    <property type="component" value="Unassembled WGS sequence"/>
</dbReference>
<dbReference type="EMBL" id="MFYX01000131">
    <property type="protein sequence ID" value="OGK01162.1"/>
    <property type="molecule type" value="Genomic_DNA"/>
</dbReference>
<dbReference type="AlphaFoldDB" id="A0A1F7F3L9"/>
<gene>
    <name evidence="2" type="ORF">A2519_01415</name>
</gene>
<accession>A0A1F7F3L9</accession>
<evidence type="ECO:0000313" key="2">
    <source>
        <dbReference type="EMBL" id="OGK01162.1"/>
    </source>
</evidence>